<organism evidence="1 2">
    <name type="scientific">Cylindrobasidium torrendii FP15055 ss-10</name>
    <dbReference type="NCBI Taxonomy" id="1314674"/>
    <lineage>
        <taxon>Eukaryota</taxon>
        <taxon>Fungi</taxon>
        <taxon>Dikarya</taxon>
        <taxon>Basidiomycota</taxon>
        <taxon>Agaricomycotina</taxon>
        <taxon>Agaricomycetes</taxon>
        <taxon>Agaricomycetidae</taxon>
        <taxon>Agaricales</taxon>
        <taxon>Marasmiineae</taxon>
        <taxon>Physalacriaceae</taxon>
        <taxon>Cylindrobasidium</taxon>
    </lineage>
</organism>
<dbReference type="EMBL" id="KN880505">
    <property type="protein sequence ID" value="KIY68293.1"/>
    <property type="molecule type" value="Genomic_DNA"/>
</dbReference>
<accession>A0A0D7BCS8</accession>
<dbReference type="OrthoDB" id="3365698at2759"/>
<evidence type="ECO:0000313" key="2">
    <source>
        <dbReference type="Proteomes" id="UP000054007"/>
    </source>
</evidence>
<proteinExistence type="predicted"/>
<gene>
    <name evidence="1" type="ORF">CYLTODRAFT_421711</name>
</gene>
<dbReference type="STRING" id="1314674.A0A0D7BCS8"/>
<evidence type="ECO:0000313" key="1">
    <source>
        <dbReference type="EMBL" id="KIY68293.1"/>
    </source>
</evidence>
<keyword evidence="2" id="KW-1185">Reference proteome</keyword>
<dbReference type="AlphaFoldDB" id="A0A0D7BCS8"/>
<protein>
    <submittedName>
        <fullName evidence="1">Uncharacterized protein</fullName>
    </submittedName>
</protein>
<reference evidence="1 2" key="1">
    <citation type="journal article" date="2015" name="Fungal Genet. Biol.">
        <title>Evolution of novel wood decay mechanisms in Agaricales revealed by the genome sequences of Fistulina hepatica and Cylindrobasidium torrendii.</title>
        <authorList>
            <person name="Floudas D."/>
            <person name="Held B.W."/>
            <person name="Riley R."/>
            <person name="Nagy L.G."/>
            <person name="Koehler G."/>
            <person name="Ransdell A.S."/>
            <person name="Younus H."/>
            <person name="Chow J."/>
            <person name="Chiniquy J."/>
            <person name="Lipzen A."/>
            <person name="Tritt A."/>
            <person name="Sun H."/>
            <person name="Haridas S."/>
            <person name="LaButti K."/>
            <person name="Ohm R.A."/>
            <person name="Kues U."/>
            <person name="Blanchette R.A."/>
            <person name="Grigoriev I.V."/>
            <person name="Minto R.E."/>
            <person name="Hibbett D.S."/>
        </authorList>
    </citation>
    <scope>NUCLEOTIDE SEQUENCE [LARGE SCALE GENOMIC DNA]</scope>
    <source>
        <strain evidence="1 2">FP15055 ss-10</strain>
    </source>
</reference>
<name>A0A0D7BCS8_9AGAR</name>
<dbReference type="Proteomes" id="UP000054007">
    <property type="component" value="Unassembled WGS sequence"/>
</dbReference>
<dbReference type="Gene3D" id="1.20.1280.50">
    <property type="match status" value="1"/>
</dbReference>
<sequence length="527" mass="59997">MIQPQRLTHLLETNSAPDADDRGAIRAELVPVRARLTDLEAKIAATQAVLNQLLKEQRQETEYANRLEGVLSPLRSIPDDILTEIFEHCCCSIYDRDGAILVADEFFPAQNSTDPLSCPWTLSQVCQNWRAVALSCARLWATVCMRDPTKYDSDNGDTVVAIKGACERMRLLLSRSKGADLRVFYNGHGREGASVDMFKVLCEHRDRWRWAHLQVSPLVIKALEGATLPSLTHLTLLLHSVCEELITIHTPNLLFMEQNRRYRSDLFDVTWDNIHTYSSVDSSMDSIEHLTNVTSLTIRDTTNLGFDQRRSPAPDTPVVLVKAVQLYIHEFDRISTESSLCAYVFDRFDFPCLRTLHLTFSEPLMPNMRTAALPSTLTDLTLRYVVDPRSETQKINWDDVEELWRHASGVSSMFLNFPAEIPVTEGLERLRKDRNLLPELTTLRLTYTPVLLSRLKDTLFSRRQSIKEVHLVLCQETRAAAGEQPESDGIPLTMLSTMVKAVMDNWQSEIQGLEMKFVCFIDEQTII</sequence>